<feature type="transmembrane region" description="Helical" evidence="1">
    <location>
        <begin position="432"/>
        <end position="455"/>
    </location>
</feature>
<feature type="transmembrane region" description="Helical" evidence="1">
    <location>
        <begin position="204"/>
        <end position="224"/>
    </location>
</feature>
<feature type="transmembrane region" description="Helical" evidence="1">
    <location>
        <begin position="245"/>
        <end position="266"/>
    </location>
</feature>
<feature type="transmembrane region" description="Helical" evidence="1">
    <location>
        <begin position="402"/>
        <end position="420"/>
    </location>
</feature>
<evidence type="ECO:0000256" key="1">
    <source>
        <dbReference type="SAM" id="Phobius"/>
    </source>
</evidence>
<protein>
    <recommendedName>
        <fullName evidence="4">Amino acid transporter transmembrane domain-containing protein</fullName>
    </recommendedName>
</protein>
<dbReference type="GO" id="GO:0016020">
    <property type="term" value="C:membrane"/>
    <property type="evidence" value="ECO:0007669"/>
    <property type="project" value="TreeGrafter"/>
</dbReference>
<gene>
    <name evidence="2" type="primary">Contig8707.g9292</name>
    <name evidence="2" type="ORF">STYLEM_2914</name>
</gene>
<keyword evidence="1" id="KW-0472">Membrane</keyword>
<evidence type="ECO:0000313" key="3">
    <source>
        <dbReference type="Proteomes" id="UP000039865"/>
    </source>
</evidence>
<dbReference type="PANTHER" id="PTHR22950">
    <property type="entry name" value="AMINO ACID TRANSPORTER"/>
    <property type="match status" value="1"/>
</dbReference>
<feature type="transmembrane region" description="Helical" evidence="1">
    <location>
        <begin position="28"/>
        <end position="50"/>
    </location>
</feature>
<keyword evidence="1" id="KW-0812">Transmembrane</keyword>
<name>A0A077ZVM6_STYLE</name>
<keyword evidence="1" id="KW-1133">Transmembrane helix</keyword>
<feature type="transmembrane region" description="Helical" evidence="1">
    <location>
        <begin position="377"/>
        <end position="396"/>
    </location>
</feature>
<sequence length="470" mass="54583">MSLNDSTRPHSDKVEYIESGEKITRQEAIQILLSISFGVGYLFLPLSFFGRIKQITGIYRTYQEVAYYLSKSKADIVGISILFLLFFGVNQLLGQFTIEFLNLIIKSVKGEDYIRDTNDELWEYTQYFLILAYALAALPLCRVLNYQRFKYLCYPILITICLVFICLVINLAFNLTKGDVQGDFCQIDYKQRDLMKLPTSEMGVAWANVVPSLCYAFGFQIYLLQVHKQLGRPDNNGIEGTKVGLITMLTIFLVYFLLFLITIFFFEKHNMENFVIYTYDLIFNSGLIFEFFTQIFAIIQLFCHLIFIFYITKEQAFILVDEIQRSSMSNMIDEFKKSREKDKEYTVTKNFDQDRNVTYIQYRLPHMTMPKKSMETTFWILYLVVLILALTQFQVFMNSVSFLGATCVPLSLYILPGYFYAKFHNGYSQRKFIAGVVFSILGVVIMALYSALVLYSQASIPLSKLKSNQM</sequence>
<dbReference type="Proteomes" id="UP000039865">
    <property type="component" value="Unassembled WGS sequence"/>
</dbReference>
<evidence type="ECO:0008006" key="4">
    <source>
        <dbReference type="Google" id="ProtNLM"/>
    </source>
</evidence>
<evidence type="ECO:0000313" key="2">
    <source>
        <dbReference type="EMBL" id="CDW73924.1"/>
    </source>
</evidence>
<dbReference type="EMBL" id="CCKQ01002817">
    <property type="protein sequence ID" value="CDW73924.1"/>
    <property type="molecule type" value="Genomic_DNA"/>
</dbReference>
<organism evidence="2 3">
    <name type="scientific">Stylonychia lemnae</name>
    <name type="common">Ciliate</name>
    <dbReference type="NCBI Taxonomy" id="5949"/>
    <lineage>
        <taxon>Eukaryota</taxon>
        <taxon>Sar</taxon>
        <taxon>Alveolata</taxon>
        <taxon>Ciliophora</taxon>
        <taxon>Intramacronucleata</taxon>
        <taxon>Spirotrichea</taxon>
        <taxon>Stichotrichia</taxon>
        <taxon>Sporadotrichida</taxon>
        <taxon>Oxytrichidae</taxon>
        <taxon>Stylonychinae</taxon>
        <taxon>Stylonychia</taxon>
    </lineage>
</organism>
<dbReference type="GO" id="GO:0015179">
    <property type="term" value="F:L-amino acid transmembrane transporter activity"/>
    <property type="evidence" value="ECO:0007669"/>
    <property type="project" value="TreeGrafter"/>
</dbReference>
<keyword evidence="3" id="KW-1185">Reference proteome</keyword>
<reference evidence="2 3" key="1">
    <citation type="submission" date="2014-06" db="EMBL/GenBank/DDBJ databases">
        <authorList>
            <person name="Swart Estienne"/>
        </authorList>
    </citation>
    <scope>NUCLEOTIDE SEQUENCE [LARGE SCALE GENOMIC DNA]</scope>
    <source>
        <strain evidence="2 3">130c</strain>
    </source>
</reference>
<accession>A0A077ZVM6</accession>
<feature type="transmembrane region" description="Helical" evidence="1">
    <location>
        <begin position="151"/>
        <end position="173"/>
    </location>
</feature>
<proteinExistence type="predicted"/>
<feature type="transmembrane region" description="Helical" evidence="1">
    <location>
        <begin position="124"/>
        <end position="144"/>
    </location>
</feature>
<dbReference type="OrthoDB" id="10515949at2759"/>
<dbReference type="InParanoid" id="A0A077ZVM6"/>
<feature type="transmembrane region" description="Helical" evidence="1">
    <location>
        <begin position="76"/>
        <end position="104"/>
    </location>
</feature>
<feature type="transmembrane region" description="Helical" evidence="1">
    <location>
        <begin position="286"/>
        <end position="311"/>
    </location>
</feature>
<dbReference type="AlphaFoldDB" id="A0A077ZVM6"/>